<accession>A0AAN9P0P8</accession>
<dbReference type="InterPro" id="IPR039361">
    <property type="entry name" value="Cyclin"/>
</dbReference>
<comment type="caution">
    <text evidence="10">The sequence shown here is derived from an EMBL/GenBank/DDBJ whole genome shotgun (WGS) entry which is preliminary data.</text>
</comment>
<proteinExistence type="inferred from homology"/>
<dbReference type="EMBL" id="JAYWIO010000002">
    <property type="protein sequence ID" value="KAK7282875.1"/>
    <property type="molecule type" value="Genomic_DNA"/>
</dbReference>
<evidence type="ECO:0000313" key="11">
    <source>
        <dbReference type="Proteomes" id="UP001372338"/>
    </source>
</evidence>
<dbReference type="Gene3D" id="1.10.472.10">
    <property type="entry name" value="Cyclin-like"/>
    <property type="match status" value="2"/>
</dbReference>
<keyword evidence="5" id="KW-0131">Cell cycle</keyword>
<dbReference type="InterPro" id="IPR004367">
    <property type="entry name" value="Cyclin_C-dom"/>
</dbReference>
<evidence type="ECO:0000256" key="5">
    <source>
        <dbReference type="ARBA" id="ARBA00023306"/>
    </source>
</evidence>
<protein>
    <recommendedName>
        <fullName evidence="6">B-like cyclin</fullName>
    </recommendedName>
</protein>
<dbReference type="CDD" id="cd20544">
    <property type="entry name" value="CYCLIN_AtCycD-like_rpt2"/>
    <property type="match status" value="1"/>
</dbReference>
<reference evidence="10 11" key="1">
    <citation type="submission" date="2024-01" db="EMBL/GenBank/DDBJ databases">
        <title>The genomes of 5 underutilized Papilionoideae crops provide insights into root nodulation and disease resistanc.</title>
        <authorList>
            <person name="Yuan L."/>
        </authorList>
    </citation>
    <scope>NUCLEOTIDE SEQUENCE [LARGE SCALE GENOMIC DNA]</scope>
    <source>
        <strain evidence="10">ZHUSHIDOU_FW_LH</strain>
        <tissue evidence="10">Leaf</tissue>
    </source>
</reference>
<dbReference type="InterPro" id="IPR013763">
    <property type="entry name" value="Cyclin-like_dom"/>
</dbReference>
<evidence type="ECO:0000256" key="2">
    <source>
        <dbReference type="ARBA" id="ARBA00011177"/>
    </source>
</evidence>
<comment type="similarity">
    <text evidence="1">Belongs to the cyclin family. Cyclin D subfamily.</text>
</comment>
<keyword evidence="4 7" id="KW-0195">Cyclin</keyword>
<gene>
    <name evidence="10" type="ORF">RIF29_11974</name>
</gene>
<dbReference type="AlphaFoldDB" id="A0AAN9P0P8"/>
<evidence type="ECO:0000256" key="1">
    <source>
        <dbReference type="ARBA" id="ARBA00009065"/>
    </source>
</evidence>
<dbReference type="SUPFAM" id="SSF47954">
    <property type="entry name" value="Cyclin-like"/>
    <property type="match status" value="2"/>
</dbReference>
<evidence type="ECO:0000256" key="4">
    <source>
        <dbReference type="ARBA" id="ARBA00023127"/>
    </source>
</evidence>
<evidence type="ECO:0000259" key="8">
    <source>
        <dbReference type="SMART" id="SM00385"/>
    </source>
</evidence>
<dbReference type="GO" id="GO:0051301">
    <property type="term" value="P:cell division"/>
    <property type="evidence" value="ECO:0007669"/>
    <property type="project" value="UniProtKB-KW"/>
</dbReference>
<dbReference type="SMART" id="SM01332">
    <property type="entry name" value="Cyclin_C"/>
    <property type="match status" value="1"/>
</dbReference>
<organism evidence="10 11">
    <name type="scientific">Crotalaria pallida</name>
    <name type="common">Smooth rattlebox</name>
    <name type="synonym">Crotalaria striata</name>
    <dbReference type="NCBI Taxonomy" id="3830"/>
    <lineage>
        <taxon>Eukaryota</taxon>
        <taxon>Viridiplantae</taxon>
        <taxon>Streptophyta</taxon>
        <taxon>Embryophyta</taxon>
        <taxon>Tracheophyta</taxon>
        <taxon>Spermatophyta</taxon>
        <taxon>Magnoliopsida</taxon>
        <taxon>eudicotyledons</taxon>
        <taxon>Gunneridae</taxon>
        <taxon>Pentapetalae</taxon>
        <taxon>rosids</taxon>
        <taxon>fabids</taxon>
        <taxon>Fabales</taxon>
        <taxon>Fabaceae</taxon>
        <taxon>Papilionoideae</taxon>
        <taxon>50 kb inversion clade</taxon>
        <taxon>genistoids sensu lato</taxon>
        <taxon>core genistoids</taxon>
        <taxon>Crotalarieae</taxon>
        <taxon>Crotalaria</taxon>
    </lineage>
</organism>
<dbReference type="CDD" id="cd20543">
    <property type="entry name" value="CYCLIN_AtCycD-like_rpt1"/>
    <property type="match status" value="1"/>
</dbReference>
<comment type="subunit">
    <text evidence="2">Interacts with the CDC2 protein kinase to form a serine/threonine kinase holoenzyme complex also known as maturation promoting factor (MPF). The cyclin subunit imparts substrate specificity to the complex.</text>
</comment>
<evidence type="ECO:0000259" key="9">
    <source>
        <dbReference type="SMART" id="SM01332"/>
    </source>
</evidence>
<dbReference type="PANTHER" id="PTHR10177">
    <property type="entry name" value="CYCLINS"/>
    <property type="match status" value="1"/>
</dbReference>
<keyword evidence="11" id="KW-1185">Reference proteome</keyword>
<evidence type="ECO:0000313" key="10">
    <source>
        <dbReference type="EMBL" id="KAK7282875.1"/>
    </source>
</evidence>
<dbReference type="FunFam" id="1.10.472.10:FF:000040">
    <property type="entry name" value="D6-type cyclin"/>
    <property type="match status" value="1"/>
</dbReference>
<keyword evidence="3" id="KW-0132">Cell division</keyword>
<sequence length="351" mass="39220">MAPSFDCVSSLLCGEDSNSVFDDNTSVVYEDTWQHRRNRQRSDFDEPDELLPLQDDEFYAKMVEKECQYWPGVVYLNRLHSGDLDFGARNEAVDWIEKARVQFGFGPLCSYLSINYLDRFLAAYQLPKGRAWTMQLLAVACLSLAAKTDESDVPSCVDLQVGESKFVFEAKTIQRMELLVLSTLRWKMHAITPFSLIDYFLCKINDDKSQLRSSISQSIQLILSTARGIDFLEFKPSEIAAAVAISVVGETKTLDNRKTISVLIPHAEEDRVLKCVKMVQELSQTTGIAKDNSIASVPCVPQSPIGVLDALSLSFKSEDTNAGSCANTSHNCPDTKRRKLNKTSASDSELL</sequence>
<dbReference type="SMART" id="SM00385">
    <property type="entry name" value="CYCLIN"/>
    <property type="match status" value="1"/>
</dbReference>
<feature type="domain" description="Cyclin-like" evidence="8">
    <location>
        <begin position="94"/>
        <end position="182"/>
    </location>
</feature>
<evidence type="ECO:0000256" key="6">
    <source>
        <dbReference type="ARBA" id="ARBA00032263"/>
    </source>
</evidence>
<dbReference type="Pfam" id="PF00134">
    <property type="entry name" value="Cyclin_N"/>
    <property type="match status" value="1"/>
</dbReference>
<dbReference type="Pfam" id="PF02984">
    <property type="entry name" value="Cyclin_C"/>
    <property type="match status" value="1"/>
</dbReference>
<name>A0AAN9P0P8_CROPI</name>
<evidence type="ECO:0000256" key="7">
    <source>
        <dbReference type="RuleBase" id="RU000383"/>
    </source>
</evidence>
<dbReference type="InterPro" id="IPR006671">
    <property type="entry name" value="Cyclin_N"/>
</dbReference>
<feature type="domain" description="Cyclin C-terminal" evidence="9">
    <location>
        <begin position="191"/>
        <end position="303"/>
    </location>
</feature>
<dbReference type="FunFam" id="1.10.472.10:FF:000034">
    <property type="entry name" value="D2/4-type cyclin"/>
    <property type="match status" value="1"/>
</dbReference>
<dbReference type="Proteomes" id="UP001372338">
    <property type="component" value="Unassembled WGS sequence"/>
</dbReference>
<evidence type="ECO:0000256" key="3">
    <source>
        <dbReference type="ARBA" id="ARBA00022618"/>
    </source>
</evidence>
<dbReference type="InterPro" id="IPR036915">
    <property type="entry name" value="Cyclin-like_sf"/>
</dbReference>